<organism evidence="14 15">
    <name type="scientific">Triticum urartu</name>
    <name type="common">Red wild einkorn</name>
    <name type="synonym">Crithodium urartu</name>
    <dbReference type="NCBI Taxonomy" id="4572"/>
    <lineage>
        <taxon>Eukaryota</taxon>
        <taxon>Viridiplantae</taxon>
        <taxon>Streptophyta</taxon>
        <taxon>Embryophyta</taxon>
        <taxon>Tracheophyta</taxon>
        <taxon>Spermatophyta</taxon>
        <taxon>Magnoliopsida</taxon>
        <taxon>Liliopsida</taxon>
        <taxon>Poales</taxon>
        <taxon>Poaceae</taxon>
        <taxon>BOP clade</taxon>
        <taxon>Pooideae</taxon>
        <taxon>Triticodae</taxon>
        <taxon>Triticeae</taxon>
        <taxon>Triticinae</taxon>
        <taxon>Triticum</taxon>
    </lineage>
</organism>
<dbReference type="InterPro" id="IPR002937">
    <property type="entry name" value="Amino_oxidase"/>
</dbReference>
<name>A0A8R7V709_TRIUA</name>
<feature type="domain" description="Amine oxidase" evidence="13">
    <location>
        <begin position="38"/>
        <end position="477"/>
    </location>
</feature>
<dbReference type="Gramene" id="TuG1812G0700004111.01.T02">
    <property type="protein sequence ID" value="TuG1812G0700004111.01.T02"/>
    <property type="gene ID" value="TuG1812G0700004111.01"/>
</dbReference>
<dbReference type="InterPro" id="IPR050281">
    <property type="entry name" value="Flavin_monoamine_oxidase"/>
</dbReference>
<dbReference type="SUPFAM" id="SSF54373">
    <property type="entry name" value="FAD-linked reductases, C-terminal domain"/>
    <property type="match status" value="1"/>
</dbReference>
<dbReference type="Gene3D" id="3.50.50.60">
    <property type="entry name" value="FAD/NAD(P)-binding domain"/>
    <property type="match status" value="1"/>
</dbReference>
<keyword evidence="7" id="KW-0285">Flavoprotein</keyword>
<feature type="signal peptide" evidence="12">
    <location>
        <begin position="1"/>
        <end position="25"/>
    </location>
</feature>
<sequence>MKLSFVTAIAALVLLAAQHASLVAAGRGPRVIIVGAGMSGISAGKRLWDAGLRDLLILEATERVGGRMHKHNFGGLNVEIGANWVEGLNGDKVNPIWPMVNASLQLRNFYSDFDGVVGNVYKESGGLYDEEFVQKRMDRGDEVEELGGKLAAKMDPSGRDDMSILAMQRLFNHQPNGPATPVDMVLDYFRYDYEFAEPPRVTSLQGTEPTATFADFGDDAHFVADQRGFETLIYHIAGQYLRSDKSGNIIDPRVKLNKVVREISYNQRGVVVTTEDNSAYSADYVIVSASIGVLQSDLIQFKPQLPAWKILAIYRFDMGVYTKIFLKFPRKFWPTGPGKQFFVYASSRRGYYGMWQSFEQEYPGANVLMVTVTDVESRRIEQQPDNVTMAEAVGVLRNMFPDRDVPDATDIYVPRWWSNRFFKGSYSNWPVGVNRYEYDQLRAPVGGRVYFTGEHTSERYNGYVHGAYLAGIDSADILMNKVLNNVEFKVRPKYDDEQKAEVYTTHQRLISLTLGVCIKHVHLLNF</sequence>
<dbReference type="SUPFAM" id="SSF51905">
    <property type="entry name" value="FAD/NAD(P)-binding domain"/>
    <property type="match status" value="1"/>
</dbReference>
<gene>
    <name evidence="14" type="primary">LOC125522541</name>
</gene>
<keyword evidence="8 12" id="KW-0732">Signal</keyword>
<dbReference type="GO" id="GO:0046208">
    <property type="term" value="P:spermine catabolic process"/>
    <property type="evidence" value="ECO:0007669"/>
    <property type="project" value="UniProtKB-ARBA"/>
</dbReference>
<comment type="cofactor">
    <cofactor evidence="1">
        <name>FAD</name>
        <dbReference type="ChEBI" id="CHEBI:57692"/>
    </cofactor>
</comment>
<proteinExistence type="inferred from homology"/>
<dbReference type="Proteomes" id="UP000015106">
    <property type="component" value="Chromosome 7"/>
</dbReference>
<reference evidence="14" key="2">
    <citation type="submission" date="2018-03" db="EMBL/GenBank/DDBJ databases">
        <title>The Triticum urartu genome reveals the dynamic nature of wheat genome evolution.</title>
        <authorList>
            <person name="Ling H."/>
            <person name="Ma B."/>
            <person name="Shi X."/>
            <person name="Liu H."/>
            <person name="Dong L."/>
            <person name="Sun H."/>
            <person name="Cao Y."/>
            <person name="Gao Q."/>
            <person name="Zheng S."/>
            <person name="Li Y."/>
            <person name="Yu Y."/>
            <person name="Du H."/>
            <person name="Qi M."/>
            <person name="Li Y."/>
            <person name="Yu H."/>
            <person name="Cui Y."/>
            <person name="Wang N."/>
            <person name="Chen C."/>
            <person name="Wu H."/>
            <person name="Zhao Y."/>
            <person name="Zhang J."/>
            <person name="Li Y."/>
            <person name="Zhou W."/>
            <person name="Zhang B."/>
            <person name="Hu W."/>
            <person name="Eijk M."/>
            <person name="Tang J."/>
            <person name="Witsenboer H."/>
            <person name="Zhao S."/>
            <person name="Li Z."/>
            <person name="Zhang A."/>
            <person name="Wang D."/>
            <person name="Liang C."/>
        </authorList>
    </citation>
    <scope>NUCLEOTIDE SEQUENCE [LARGE SCALE GENOMIC DNA]</scope>
    <source>
        <strain evidence="14">cv. G1812</strain>
    </source>
</reference>
<dbReference type="FunFam" id="3.90.660.10:FF:000089">
    <property type="match status" value="1"/>
</dbReference>
<dbReference type="PANTHER" id="PTHR10742">
    <property type="entry name" value="FLAVIN MONOAMINE OXIDASE"/>
    <property type="match status" value="1"/>
</dbReference>
<accession>A0A8R7V709</accession>
<reference evidence="14" key="3">
    <citation type="submission" date="2022-06" db="UniProtKB">
        <authorList>
            <consortium name="EnsemblPlants"/>
        </authorList>
    </citation>
    <scope>IDENTIFICATION</scope>
</reference>
<reference evidence="15" key="1">
    <citation type="journal article" date="2013" name="Nature">
        <title>Draft genome of the wheat A-genome progenitor Triticum urartu.</title>
        <authorList>
            <person name="Ling H.Q."/>
            <person name="Zhao S."/>
            <person name="Liu D."/>
            <person name="Wang J."/>
            <person name="Sun H."/>
            <person name="Zhang C."/>
            <person name="Fan H."/>
            <person name="Li D."/>
            <person name="Dong L."/>
            <person name="Tao Y."/>
            <person name="Gao C."/>
            <person name="Wu H."/>
            <person name="Li Y."/>
            <person name="Cui Y."/>
            <person name="Guo X."/>
            <person name="Zheng S."/>
            <person name="Wang B."/>
            <person name="Yu K."/>
            <person name="Liang Q."/>
            <person name="Yang W."/>
            <person name="Lou X."/>
            <person name="Chen J."/>
            <person name="Feng M."/>
            <person name="Jian J."/>
            <person name="Zhang X."/>
            <person name="Luo G."/>
            <person name="Jiang Y."/>
            <person name="Liu J."/>
            <person name="Wang Z."/>
            <person name="Sha Y."/>
            <person name="Zhang B."/>
            <person name="Wu H."/>
            <person name="Tang D."/>
            <person name="Shen Q."/>
            <person name="Xue P."/>
            <person name="Zou S."/>
            <person name="Wang X."/>
            <person name="Liu X."/>
            <person name="Wang F."/>
            <person name="Yang Y."/>
            <person name="An X."/>
            <person name="Dong Z."/>
            <person name="Zhang K."/>
            <person name="Zhang X."/>
            <person name="Luo M.C."/>
            <person name="Dvorak J."/>
            <person name="Tong Y."/>
            <person name="Wang J."/>
            <person name="Yang H."/>
            <person name="Li Z."/>
            <person name="Wang D."/>
            <person name="Zhang A."/>
            <person name="Wang J."/>
        </authorList>
    </citation>
    <scope>NUCLEOTIDE SEQUENCE</scope>
    <source>
        <strain evidence="15">cv. G1812</strain>
    </source>
</reference>
<comment type="similarity">
    <text evidence="4">Belongs to the flavin monoamine oxidase family.</text>
</comment>
<feature type="chain" id="PRO_5035916916" description="Amine oxidase domain-containing protein" evidence="12">
    <location>
        <begin position="26"/>
        <end position="526"/>
    </location>
</feature>
<evidence type="ECO:0000256" key="11">
    <source>
        <dbReference type="ARBA" id="ARBA00023180"/>
    </source>
</evidence>
<dbReference type="GO" id="GO:0050660">
    <property type="term" value="F:flavin adenine dinucleotide binding"/>
    <property type="evidence" value="ECO:0007669"/>
    <property type="project" value="UniProtKB-ARBA"/>
</dbReference>
<keyword evidence="10" id="KW-0560">Oxidoreductase</keyword>
<comment type="pathway">
    <text evidence="3">Amine and polyamine degradation; spermine degradation.</text>
</comment>
<dbReference type="Pfam" id="PF01593">
    <property type="entry name" value="Amino_oxidase"/>
    <property type="match status" value="1"/>
</dbReference>
<dbReference type="EnsemblPlants" id="TuG1812G0700004111.01.T02">
    <property type="protein sequence ID" value="TuG1812G0700004111.01.T02"/>
    <property type="gene ID" value="TuG1812G0700004111.01"/>
</dbReference>
<protein>
    <recommendedName>
        <fullName evidence="13">Amine oxidase domain-containing protein</fullName>
    </recommendedName>
</protein>
<keyword evidence="5" id="KW-0052">Apoplast</keyword>
<keyword evidence="11" id="KW-0325">Glycoprotein</keyword>
<comment type="subcellular location">
    <subcellularLocation>
        <location evidence="2">Secreted</location>
        <location evidence="2">Extracellular space</location>
        <location evidence="2">Apoplast</location>
    </subcellularLocation>
</comment>
<evidence type="ECO:0000256" key="6">
    <source>
        <dbReference type="ARBA" id="ARBA00022525"/>
    </source>
</evidence>
<keyword evidence="9" id="KW-0274">FAD</keyword>
<evidence type="ECO:0000259" key="13">
    <source>
        <dbReference type="Pfam" id="PF01593"/>
    </source>
</evidence>
<evidence type="ECO:0000256" key="2">
    <source>
        <dbReference type="ARBA" id="ARBA00004271"/>
    </source>
</evidence>
<dbReference type="GO" id="GO:1903602">
    <property type="term" value="P:thermospermine catabolic process"/>
    <property type="evidence" value="ECO:0007669"/>
    <property type="project" value="UniProtKB-ARBA"/>
</dbReference>
<keyword evidence="6" id="KW-0964">Secreted</keyword>
<dbReference type="AlphaFoldDB" id="A0A8R7V709"/>
<dbReference type="FunFam" id="3.90.660.10:FF:000012">
    <property type="entry name" value="Polyamine oxidase 1"/>
    <property type="match status" value="1"/>
</dbReference>
<dbReference type="Gene3D" id="3.90.660.10">
    <property type="match status" value="1"/>
</dbReference>
<evidence type="ECO:0000256" key="3">
    <source>
        <dbReference type="ARBA" id="ARBA00004723"/>
    </source>
</evidence>
<evidence type="ECO:0000256" key="5">
    <source>
        <dbReference type="ARBA" id="ARBA00022523"/>
    </source>
</evidence>
<dbReference type="InterPro" id="IPR036188">
    <property type="entry name" value="FAD/NAD-bd_sf"/>
</dbReference>
<evidence type="ECO:0000256" key="1">
    <source>
        <dbReference type="ARBA" id="ARBA00001974"/>
    </source>
</evidence>
<evidence type="ECO:0000256" key="4">
    <source>
        <dbReference type="ARBA" id="ARBA00005995"/>
    </source>
</evidence>
<dbReference type="GO" id="GO:0052901">
    <property type="term" value="F:spermine oxidase activity"/>
    <property type="evidence" value="ECO:0007669"/>
    <property type="project" value="UniProtKB-ARBA"/>
</dbReference>
<evidence type="ECO:0000256" key="7">
    <source>
        <dbReference type="ARBA" id="ARBA00022630"/>
    </source>
</evidence>
<dbReference type="GO" id="GO:0048046">
    <property type="term" value="C:apoplast"/>
    <property type="evidence" value="ECO:0007669"/>
    <property type="project" value="UniProtKB-SubCell"/>
</dbReference>
<keyword evidence="15" id="KW-1185">Reference proteome</keyword>
<evidence type="ECO:0000256" key="8">
    <source>
        <dbReference type="ARBA" id="ARBA00022729"/>
    </source>
</evidence>
<dbReference type="PANTHER" id="PTHR10742:SF357">
    <property type="entry name" value="AMINE OXIDASE DOMAIN-CONTAINING PROTEIN"/>
    <property type="match status" value="1"/>
</dbReference>
<evidence type="ECO:0000313" key="14">
    <source>
        <dbReference type="EnsemblPlants" id="TuG1812G0700004111.01.T02"/>
    </source>
</evidence>
<evidence type="ECO:0000313" key="15">
    <source>
        <dbReference type="Proteomes" id="UP000015106"/>
    </source>
</evidence>
<evidence type="ECO:0000256" key="12">
    <source>
        <dbReference type="SAM" id="SignalP"/>
    </source>
</evidence>
<evidence type="ECO:0000256" key="10">
    <source>
        <dbReference type="ARBA" id="ARBA00023002"/>
    </source>
</evidence>
<evidence type="ECO:0000256" key="9">
    <source>
        <dbReference type="ARBA" id="ARBA00022827"/>
    </source>
</evidence>